<dbReference type="Gene3D" id="3.40.50.1580">
    <property type="entry name" value="Nucleoside phosphorylase domain"/>
    <property type="match status" value="1"/>
</dbReference>
<dbReference type="OrthoDB" id="1577640at2759"/>
<feature type="compositionally biased region" description="Polar residues" evidence="1">
    <location>
        <begin position="353"/>
        <end position="364"/>
    </location>
</feature>
<name>A0A9W8RNH9_9HYPO</name>
<dbReference type="EMBL" id="JAOQAZ010000044">
    <property type="protein sequence ID" value="KAJ4245967.1"/>
    <property type="molecule type" value="Genomic_DNA"/>
</dbReference>
<dbReference type="InterPro" id="IPR053137">
    <property type="entry name" value="NLR-like"/>
</dbReference>
<dbReference type="PANTHER" id="PTHR46082">
    <property type="entry name" value="ATP/GTP-BINDING PROTEIN-RELATED"/>
    <property type="match status" value="1"/>
</dbReference>
<evidence type="ECO:0000313" key="3">
    <source>
        <dbReference type="EMBL" id="KAJ4245967.1"/>
    </source>
</evidence>
<dbReference type="Proteomes" id="UP001152049">
    <property type="component" value="Unassembled WGS sequence"/>
</dbReference>
<evidence type="ECO:0000256" key="1">
    <source>
        <dbReference type="SAM" id="MobiDB-lite"/>
    </source>
</evidence>
<protein>
    <recommendedName>
        <fullName evidence="2">Nucleoside phosphorylase domain-containing protein</fullName>
    </recommendedName>
</protein>
<dbReference type="InterPro" id="IPR000845">
    <property type="entry name" value="Nucleoside_phosphorylase_d"/>
</dbReference>
<dbReference type="AlphaFoldDB" id="A0A9W8RNH9"/>
<dbReference type="SUPFAM" id="SSF53167">
    <property type="entry name" value="Purine and uridine phosphorylases"/>
    <property type="match status" value="1"/>
</dbReference>
<reference evidence="3" key="1">
    <citation type="submission" date="2022-09" db="EMBL/GenBank/DDBJ databases">
        <title>Fusarium specimens isolated from Avocado Roots.</title>
        <authorList>
            <person name="Stajich J."/>
            <person name="Roper C."/>
            <person name="Heimlech-Rivalta G."/>
        </authorList>
    </citation>
    <scope>NUCLEOTIDE SEQUENCE</scope>
    <source>
        <strain evidence="3">CF00136</strain>
    </source>
</reference>
<sequence>MASHQRPSCREDFYVALICALPLEFDTICMVIDEFWDHEGDQYGRTYGDRNTYVTGRIGKHNVVAAMLGLGKVNSATTATSLRASYPNIQLAILVGICGAMPYIDAKPVRLGDVIISDTIIQYDFGRQVNREFVRKKTSEGSSGSISRNVLNLMANLNTSFGRRRLHERTMVYSEQLDAAAARTGQSERCTGPYASMGNSFESKFQKQILAEEEYEEGDELRLAAPAIHFGPMASGDTVMLSAEYRDQIAQVEGVVGFEMEGAGLWRELPCIVVKGVSDYADSEKTKEWQDYAAATAAAASKALLERYVQTDKPRPSTSYQFPTSRQGGSVYDGNVEAKEDIIQGNEMRISSNRPSQNYEQEGSTFRGDVRAGRNAKQGNVMEF</sequence>
<organism evidence="3 4">
    <name type="scientific">Fusarium torreyae</name>
    <dbReference type="NCBI Taxonomy" id="1237075"/>
    <lineage>
        <taxon>Eukaryota</taxon>
        <taxon>Fungi</taxon>
        <taxon>Dikarya</taxon>
        <taxon>Ascomycota</taxon>
        <taxon>Pezizomycotina</taxon>
        <taxon>Sordariomycetes</taxon>
        <taxon>Hypocreomycetidae</taxon>
        <taxon>Hypocreales</taxon>
        <taxon>Nectriaceae</taxon>
        <taxon>Fusarium</taxon>
    </lineage>
</organism>
<gene>
    <name evidence="3" type="ORF">NW762_013711</name>
</gene>
<keyword evidence="4" id="KW-1185">Reference proteome</keyword>
<comment type="caution">
    <text evidence="3">The sequence shown here is derived from an EMBL/GenBank/DDBJ whole genome shotgun (WGS) entry which is preliminary data.</text>
</comment>
<dbReference type="GO" id="GO:0009116">
    <property type="term" value="P:nucleoside metabolic process"/>
    <property type="evidence" value="ECO:0007669"/>
    <property type="project" value="InterPro"/>
</dbReference>
<feature type="region of interest" description="Disordered" evidence="1">
    <location>
        <begin position="353"/>
        <end position="384"/>
    </location>
</feature>
<dbReference type="PANTHER" id="PTHR46082:SF6">
    <property type="entry name" value="AAA+ ATPASE DOMAIN-CONTAINING PROTEIN-RELATED"/>
    <property type="match status" value="1"/>
</dbReference>
<dbReference type="GO" id="GO:0003824">
    <property type="term" value="F:catalytic activity"/>
    <property type="evidence" value="ECO:0007669"/>
    <property type="project" value="InterPro"/>
</dbReference>
<accession>A0A9W8RNH9</accession>
<dbReference type="InterPro" id="IPR035994">
    <property type="entry name" value="Nucleoside_phosphorylase_sf"/>
</dbReference>
<dbReference type="CDD" id="cd09008">
    <property type="entry name" value="MTAN"/>
    <property type="match status" value="1"/>
</dbReference>
<proteinExistence type="predicted"/>
<dbReference type="Pfam" id="PF01048">
    <property type="entry name" value="PNP_UDP_1"/>
    <property type="match status" value="1"/>
</dbReference>
<feature type="domain" description="Nucleoside phosphorylase" evidence="2">
    <location>
        <begin position="15"/>
        <end position="309"/>
    </location>
</feature>
<evidence type="ECO:0000259" key="2">
    <source>
        <dbReference type="Pfam" id="PF01048"/>
    </source>
</evidence>
<evidence type="ECO:0000313" key="4">
    <source>
        <dbReference type="Proteomes" id="UP001152049"/>
    </source>
</evidence>